<keyword evidence="4" id="KW-1134">Transmembrane beta strand</keyword>
<comment type="subcellular location">
    <subcellularLocation>
        <location evidence="1">Cell outer membrane</location>
    </subcellularLocation>
</comment>
<accession>A0A501PJ18</accession>
<protein>
    <recommendedName>
        <fullName evidence="10">TolC family protein</fullName>
    </recommendedName>
</protein>
<organism evidence="8 9">
    <name type="scientific">Emcibacter nanhaiensis</name>
    <dbReference type="NCBI Taxonomy" id="1505037"/>
    <lineage>
        <taxon>Bacteria</taxon>
        <taxon>Pseudomonadati</taxon>
        <taxon>Pseudomonadota</taxon>
        <taxon>Alphaproteobacteria</taxon>
        <taxon>Emcibacterales</taxon>
        <taxon>Emcibacteraceae</taxon>
        <taxon>Emcibacter</taxon>
    </lineage>
</organism>
<evidence type="ECO:0000256" key="6">
    <source>
        <dbReference type="ARBA" id="ARBA00023136"/>
    </source>
</evidence>
<evidence type="ECO:0000256" key="7">
    <source>
        <dbReference type="ARBA" id="ARBA00023237"/>
    </source>
</evidence>
<gene>
    <name evidence="8" type="ORF">FIV46_09495</name>
</gene>
<dbReference type="SUPFAM" id="SSF56954">
    <property type="entry name" value="Outer membrane efflux proteins (OEP)"/>
    <property type="match status" value="1"/>
</dbReference>
<dbReference type="InterPro" id="IPR051906">
    <property type="entry name" value="TolC-like"/>
</dbReference>
<dbReference type="PANTHER" id="PTHR30026">
    <property type="entry name" value="OUTER MEMBRANE PROTEIN TOLC"/>
    <property type="match status" value="1"/>
</dbReference>
<dbReference type="PANTHER" id="PTHR30026:SF22">
    <property type="entry name" value="OUTER MEMBRANE EFFLUX PROTEIN"/>
    <property type="match status" value="1"/>
</dbReference>
<dbReference type="OrthoDB" id="5296315at2"/>
<evidence type="ECO:0000313" key="9">
    <source>
        <dbReference type="Proteomes" id="UP000319148"/>
    </source>
</evidence>
<dbReference type="GO" id="GO:0015288">
    <property type="term" value="F:porin activity"/>
    <property type="evidence" value="ECO:0007669"/>
    <property type="project" value="TreeGrafter"/>
</dbReference>
<evidence type="ECO:0000313" key="8">
    <source>
        <dbReference type="EMBL" id="TPD60028.1"/>
    </source>
</evidence>
<keyword evidence="9" id="KW-1185">Reference proteome</keyword>
<keyword evidence="3" id="KW-0813">Transport</keyword>
<keyword evidence="6" id="KW-0472">Membrane</keyword>
<evidence type="ECO:0000256" key="3">
    <source>
        <dbReference type="ARBA" id="ARBA00022448"/>
    </source>
</evidence>
<dbReference type="Gene3D" id="1.20.1600.10">
    <property type="entry name" value="Outer membrane efflux proteins (OEP)"/>
    <property type="match status" value="1"/>
</dbReference>
<comment type="similarity">
    <text evidence="2">Belongs to the outer membrane factor (OMF) (TC 1.B.17) family.</text>
</comment>
<dbReference type="InterPro" id="IPR003423">
    <property type="entry name" value="OMP_efflux"/>
</dbReference>
<evidence type="ECO:0008006" key="10">
    <source>
        <dbReference type="Google" id="ProtNLM"/>
    </source>
</evidence>
<proteinExistence type="inferred from homology"/>
<evidence type="ECO:0000256" key="1">
    <source>
        <dbReference type="ARBA" id="ARBA00004442"/>
    </source>
</evidence>
<dbReference type="EMBL" id="VFIY01000009">
    <property type="protein sequence ID" value="TPD60028.1"/>
    <property type="molecule type" value="Genomic_DNA"/>
</dbReference>
<dbReference type="GO" id="GO:0009279">
    <property type="term" value="C:cell outer membrane"/>
    <property type="evidence" value="ECO:0007669"/>
    <property type="project" value="UniProtKB-SubCell"/>
</dbReference>
<keyword evidence="7" id="KW-0998">Cell outer membrane</keyword>
<dbReference type="GO" id="GO:1990281">
    <property type="term" value="C:efflux pump complex"/>
    <property type="evidence" value="ECO:0007669"/>
    <property type="project" value="TreeGrafter"/>
</dbReference>
<keyword evidence="5" id="KW-0812">Transmembrane</keyword>
<name>A0A501PJ18_9PROT</name>
<reference evidence="9" key="1">
    <citation type="submission" date="2019-06" db="EMBL/GenBank/DDBJ databases">
        <title>The complete genome of Emcibacter congregatus ZYLT.</title>
        <authorList>
            <person name="Zhao Z."/>
        </authorList>
    </citation>
    <scope>NUCLEOTIDE SEQUENCE [LARGE SCALE GENOMIC DNA]</scope>
    <source>
        <strain evidence="9">MCCC 1A06723</strain>
    </source>
</reference>
<dbReference type="GO" id="GO:0015562">
    <property type="term" value="F:efflux transmembrane transporter activity"/>
    <property type="evidence" value="ECO:0007669"/>
    <property type="project" value="InterPro"/>
</dbReference>
<dbReference type="AlphaFoldDB" id="A0A501PJ18"/>
<dbReference type="Proteomes" id="UP000319148">
    <property type="component" value="Unassembled WGS sequence"/>
</dbReference>
<evidence type="ECO:0000256" key="5">
    <source>
        <dbReference type="ARBA" id="ARBA00022692"/>
    </source>
</evidence>
<sequence>MMFLPEGGARVTIVYHRDFPEGMPPKSSLAASGHRGDSGWAGVSVAGERFSKRNVFLRIPIMPFWTGRLGSLVMLAVWARKAFLCVNTVMREVIEARRAKNLLFRWRRFGLAEFCGRHALIAVAVLLSLGCNVVFAEVAAVETGNKLLRVSGLTLDALIERAIERHPQVMSSRATLEGAEAEVAEAKWQFYPSPTVGVEQDTGGTDVVVALEQPLWTGGRLSSDLRGATARAGAQEKGIELSQLDIALKVVESYQLWKQSVARIRVVQRRISRLSEYDHMIRHRVDAGVSAQGDQDLVSTRVRQAQSDLQAIEAQERSALAHLSELEGVSLGSVDVSEEIEGRPVESCAVLIERAFALHPGLQRLKYETAAARAEVDSSAASAWPNLVARAEYRHGDLSSTNDRDDFRALVALRYVPGAGLSTLSRVRAQKARVRAGEEAMNAARRDISAQLQSECENFQAVVRRKEVLQQSLEASRGVLDSYTRLFVAGKRSWLDVINAARELAAIETSLADIEAQFVGATYRLEILTGNLERFGVGHE</sequence>
<evidence type="ECO:0000256" key="2">
    <source>
        <dbReference type="ARBA" id="ARBA00007613"/>
    </source>
</evidence>
<comment type="caution">
    <text evidence="8">The sequence shown here is derived from an EMBL/GenBank/DDBJ whole genome shotgun (WGS) entry which is preliminary data.</text>
</comment>
<evidence type="ECO:0000256" key="4">
    <source>
        <dbReference type="ARBA" id="ARBA00022452"/>
    </source>
</evidence>
<dbReference type="Pfam" id="PF02321">
    <property type="entry name" value="OEP"/>
    <property type="match status" value="2"/>
</dbReference>